<feature type="transmembrane region" description="Helical" evidence="5">
    <location>
        <begin position="318"/>
        <end position="344"/>
    </location>
</feature>
<reference evidence="7 8" key="1">
    <citation type="submission" date="2010-12" db="EMBL/GenBank/DDBJ databases">
        <title>Complete sequence of Desulfurispirillum indicum S5.</title>
        <authorList>
            <consortium name="US DOE Joint Genome Institute"/>
            <person name="Lucas S."/>
            <person name="Copeland A."/>
            <person name="Lapidus A."/>
            <person name="Cheng J.-F."/>
            <person name="Goodwin L."/>
            <person name="Pitluck S."/>
            <person name="Chertkov O."/>
            <person name="Held B."/>
            <person name="Detter J.C."/>
            <person name="Han C."/>
            <person name="Tapia R."/>
            <person name="Land M."/>
            <person name="Hauser L."/>
            <person name="Kyrpides N."/>
            <person name="Ivanova N."/>
            <person name="Mikhailova N."/>
            <person name="Haggblom M."/>
            <person name="Rauschenbach I."/>
            <person name="Bini E."/>
            <person name="Woyke T."/>
        </authorList>
    </citation>
    <scope>NUCLEOTIDE SEQUENCE [LARGE SCALE GENOMIC DNA]</scope>
    <source>
        <strain evidence="8">ATCC BAA-1389 / DSM 22839 / S5</strain>
    </source>
</reference>
<gene>
    <name evidence="5" type="primary">nuoH</name>
    <name evidence="7" type="ordered locus">Selin_0610</name>
</gene>
<feature type="transmembrane region" description="Helical" evidence="5">
    <location>
        <begin position="163"/>
        <end position="181"/>
    </location>
</feature>
<evidence type="ECO:0000256" key="3">
    <source>
        <dbReference type="ARBA" id="ARBA00022989"/>
    </source>
</evidence>
<comment type="function">
    <text evidence="5">NDH-1 shuttles electrons from NADH, via FMN and iron-sulfur (Fe-S) centers, to quinones in the respiratory chain. The immediate electron acceptor for the enzyme in this species is believed to be ubiquinone. Couples the redox reaction to proton translocation (for every two electrons transferred, four hydrogen ions are translocated across the cytoplasmic membrane), and thus conserves the redox energy in a proton gradient. This subunit may bind ubiquinone.</text>
</comment>
<dbReference type="PANTHER" id="PTHR11432:SF3">
    <property type="entry name" value="NADH-UBIQUINONE OXIDOREDUCTASE CHAIN 1"/>
    <property type="match status" value="1"/>
</dbReference>
<feature type="transmembrane region" description="Helical" evidence="5">
    <location>
        <begin position="121"/>
        <end position="142"/>
    </location>
</feature>
<sequence>MFFSFTQAWPLWAQQIFYAVVPAVLVVAVALTSVILLVWYERRWLGFLQHRYGPNRVGPFGLLQLIADSIKMLTKEDIMNRGVHKALFTIAPIIAMSAAIIAWAVIPFGENQVISNMDMGIFFLFAVAGLGTFATIIAGYASDNKWSTLGAMRGVGQAISYEIPLLFSIVPIFLMAGSFNLQEIVLQQQGGWYFWHQPLAFILFYICMTAEVNRTPFDLPESESELVSGFNTEYSGFKFGGFFMAEYIASLTMCALLTLLFFGGWYLPFANIPAIASLHTGMSGYFINPIVFLAKTYFFFGVTVWVRATLPRVTIGMLLSLAWKGLIPLTILNIFVTGIVLYLVR</sequence>
<dbReference type="NCBIfam" id="NF004741">
    <property type="entry name" value="PRK06076.1-2"/>
    <property type="match status" value="1"/>
</dbReference>
<proteinExistence type="inferred from homology"/>
<feature type="transmembrane region" description="Helical" evidence="5">
    <location>
        <begin position="86"/>
        <end position="109"/>
    </location>
</feature>
<comment type="subunit">
    <text evidence="5">NDH-1 is composed of 14 different subunits. Subunits NuoA, H, J, K, L, M, N constitute the membrane sector of the complex.</text>
</comment>
<keyword evidence="5 6" id="KW-0520">NAD</keyword>
<dbReference type="GO" id="GO:0003954">
    <property type="term" value="F:NADH dehydrogenase activity"/>
    <property type="evidence" value="ECO:0007669"/>
    <property type="project" value="TreeGrafter"/>
</dbReference>
<evidence type="ECO:0000256" key="2">
    <source>
        <dbReference type="ARBA" id="ARBA00022692"/>
    </source>
</evidence>
<keyword evidence="5" id="KW-0997">Cell inner membrane</keyword>
<dbReference type="InterPro" id="IPR001694">
    <property type="entry name" value="NADH_UbQ_OxRdtase_su1/FPO"/>
</dbReference>
<accession>E6W126</accession>
<evidence type="ECO:0000313" key="8">
    <source>
        <dbReference type="Proteomes" id="UP000002572"/>
    </source>
</evidence>
<comment type="subcellular location">
    <subcellularLocation>
        <location evidence="5">Cell inner membrane</location>
        <topology evidence="5">Multi-pass membrane protein</topology>
    </subcellularLocation>
    <subcellularLocation>
        <location evidence="6">Cell membrane</location>
        <topology evidence="6">Multi-pass membrane protein</topology>
    </subcellularLocation>
    <subcellularLocation>
        <location evidence="1">Membrane</location>
        <topology evidence="1">Multi-pass membrane protein</topology>
    </subcellularLocation>
</comment>
<dbReference type="GO" id="GO:0048038">
    <property type="term" value="F:quinone binding"/>
    <property type="evidence" value="ECO:0007669"/>
    <property type="project" value="UniProtKB-KW"/>
</dbReference>
<dbReference type="InParanoid" id="E6W126"/>
<protein>
    <recommendedName>
        <fullName evidence="5">NADH-quinone oxidoreductase subunit H</fullName>
        <ecNumber evidence="5">7.1.1.-</ecNumber>
    </recommendedName>
    <alternativeName>
        <fullName evidence="5">NADH dehydrogenase I subunit H</fullName>
    </alternativeName>
    <alternativeName>
        <fullName evidence="5">NDH-1 subunit H</fullName>
    </alternativeName>
</protein>
<dbReference type="STRING" id="653733.Selin_0610"/>
<dbReference type="RefSeq" id="WP_013505246.1">
    <property type="nucleotide sequence ID" value="NC_014836.1"/>
</dbReference>
<dbReference type="OrthoDB" id="9803734at2"/>
<dbReference type="PROSITE" id="PS00668">
    <property type="entry name" value="COMPLEX1_ND1_2"/>
    <property type="match status" value="1"/>
</dbReference>
<dbReference type="HOGENOM" id="CLU_015134_0_1_0"/>
<keyword evidence="5" id="KW-0830">Ubiquinone</keyword>
<dbReference type="InterPro" id="IPR018086">
    <property type="entry name" value="NADH_UbQ_OxRdtase_su1_CS"/>
</dbReference>
<feature type="transmembrane region" description="Helical" evidence="5">
    <location>
        <begin position="247"/>
        <end position="266"/>
    </location>
</feature>
<dbReference type="PANTHER" id="PTHR11432">
    <property type="entry name" value="NADH DEHYDROGENASE SUBUNIT 1"/>
    <property type="match status" value="1"/>
</dbReference>
<keyword evidence="3 5" id="KW-1133">Transmembrane helix</keyword>
<dbReference type="Proteomes" id="UP000002572">
    <property type="component" value="Chromosome"/>
</dbReference>
<keyword evidence="4 5" id="KW-0472">Membrane</keyword>
<keyword evidence="5" id="KW-0874">Quinone</keyword>
<organism evidence="7 8">
    <name type="scientific">Desulfurispirillum indicum (strain ATCC BAA-1389 / DSM 22839 / S5)</name>
    <dbReference type="NCBI Taxonomy" id="653733"/>
    <lineage>
        <taxon>Bacteria</taxon>
        <taxon>Pseudomonadati</taxon>
        <taxon>Chrysiogenota</taxon>
        <taxon>Chrysiogenia</taxon>
        <taxon>Chrysiogenales</taxon>
        <taxon>Chrysiogenaceae</taxon>
        <taxon>Desulfurispirillum</taxon>
    </lineage>
</organism>
<feature type="transmembrane region" description="Helical" evidence="5">
    <location>
        <begin position="16"/>
        <end position="40"/>
    </location>
</feature>
<dbReference type="FunCoup" id="E6W126">
    <property type="interactions" value="155"/>
</dbReference>
<comment type="catalytic activity">
    <reaction evidence="5">
        <text>a quinone + NADH + 5 H(+)(in) = a quinol + NAD(+) + 4 H(+)(out)</text>
        <dbReference type="Rhea" id="RHEA:57888"/>
        <dbReference type="ChEBI" id="CHEBI:15378"/>
        <dbReference type="ChEBI" id="CHEBI:24646"/>
        <dbReference type="ChEBI" id="CHEBI:57540"/>
        <dbReference type="ChEBI" id="CHEBI:57945"/>
        <dbReference type="ChEBI" id="CHEBI:132124"/>
    </reaction>
</comment>
<keyword evidence="2 5" id="KW-0812">Transmembrane</keyword>
<dbReference type="GO" id="GO:0005886">
    <property type="term" value="C:plasma membrane"/>
    <property type="evidence" value="ECO:0007669"/>
    <property type="project" value="UniProtKB-SubCell"/>
</dbReference>
<keyword evidence="5" id="KW-1003">Cell membrane</keyword>
<evidence type="ECO:0000256" key="1">
    <source>
        <dbReference type="ARBA" id="ARBA00004141"/>
    </source>
</evidence>
<evidence type="ECO:0000313" key="7">
    <source>
        <dbReference type="EMBL" id="ADU65358.1"/>
    </source>
</evidence>
<keyword evidence="8" id="KW-1185">Reference proteome</keyword>
<feature type="transmembrane region" description="Helical" evidence="5">
    <location>
        <begin position="193"/>
        <end position="212"/>
    </location>
</feature>
<dbReference type="eggNOG" id="COG1005">
    <property type="taxonomic scope" value="Bacteria"/>
</dbReference>
<dbReference type="HAMAP" id="MF_01350">
    <property type="entry name" value="NDH1_NuoH"/>
    <property type="match status" value="1"/>
</dbReference>
<dbReference type="EC" id="7.1.1.-" evidence="5"/>
<evidence type="ECO:0000256" key="6">
    <source>
        <dbReference type="RuleBase" id="RU000471"/>
    </source>
</evidence>
<evidence type="ECO:0000256" key="4">
    <source>
        <dbReference type="ARBA" id="ARBA00023136"/>
    </source>
</evidence>
<evidence type="ECO:0000256" key="5">
    <source>
        <dbReference type="HAMAP-Rule" id="MF_01350"/>
    </source>
</evidence>
<name>E6W126_DESIS</name>
<dbReference type="GO" id="GO:0016655">
    <property type="term" value="F:oxidoreductase activity, acting on NAD(P)H, quinone or similar compound as acceptor"/>
    <property type="evidence" value="ECO:0007669"/>
    <property type="project" value="UniProtKB-UniRule"/>
</dbReference>
<keyword evidence="5" id="KW-1278">Translocase</keyword>
<dbReference type="Pfam" id="PF00146">
    <property type="entry name" value="NADHdh"/>
    <property type="match status" value="1"/>
</dbReference>
<dbReference type="KEGG" id="din:Selin_0610"/>
<dbReference type="EMBL" id="CP002432">
    <property type="protein sequence ID" value="ADU65358.1"/>
    <property type="molecule type" value="Genomic_DNA"/>
</dbReference>
<dbReference type="AlphaFoldDB" id="E6W126"/>
<dbReference type="GO" id="GO:0009060">
    <property type="term" value="P:aerobic respiration"/>
    <property type="evidence" value="ECO:0007669"/>
    <property type="project" value="TreeGrafter"/>
</dbReference>
<feature type="transmembrane region" description="Helical" evidence="5">
    <location>
        <begin position="286"/>
        <end position="306"/>
    </location>
</feature>
<comment type="similarity">
    <text evidence="5 6">Belongs to the complex I subunit 1 family.</text>
</comment>